<evidence type="ECO:0000313" key="2">
    <source>
        <dbReference type="Proteomes" id="UP001168821"/>
    </source>
</evidence>
<name>A0AA38LZP5_9CUCU</name>
<gene>
    <name evidence="1" type="ORF">Zmor_004431</name>
</gene>
<dbReference type="EMBL" id="JALNTZ010001789">
    <property type="protein sequence ID" value="KAJ3623592.1"/>
    <property type="molecule type" value="Genomic_DNA"/>
</dbReference>
<accession>A0AA38LZP5</accession>
<comment type="caution">
    <text evidence="1">The sequence shown here is derived from an EMBL/GenBank/DDBJ whole genome shotgun (WGS) entry which is preliminary data.</text>
</comment>
<sequence length="86" mass="9289">MNWVDASVKVNVESLVLLKLIILHISYSVSGCHDVFGGLQQVRLSGVWSKFWSLLIVWPPANMFKLTSSCLVSGPGHSAACHGAGH</sequence>
<keyword evidence="2" id="KW-1185">Reference proteome</keyword>
<proteinExistence type="predicted"/>
<dbReference type="Proteomes" id="UP001168821">
    <property type="component" value="Unassembled WGS sequence"/>
</dbReference>
<organism evidence="1 2">
    <name type="scientific">Zophobas morio</name>
    <dbReference type="NCBI Taxonomy" id="2755281"/>
    <lineage>
        <taxon>Eukaryota</taxon>
        <taxon>Metazoa</taxon>
        <taxon>Ecdysozoa</taxon>
        <taxon>Arthropoda</taxon>
        <taxon>Hexapoda</taxon>
        <taxon>Insecta</taxon>
        <taxon>Pterygota</taxon>
        <taxon>Neoptera</taxon>
        <taxon>Endopterygota</taxon>
        <taxon>Coleoptera</taxon>
        <taxon>Polyphaga</taxon>
        <taxon>Cucujiformia</taxon>
        <taxon>Tenebrionidae</taxon>
        <taxon>Zophobas</taxon>
    </lineage>
</organism>
<dbReference type="AlphaFoldDB" id="A0AA38LZP5"/>
<reference evidence="1" key="1">
    <citation type="journal article" date="2023" name="G3 (Bethesda)">
        <title>Whole genome assemblies of Zophobas morio and Tenebrio molitor.</title>
        <authorList>
            <person name="Kaur S."/>
            <person name="Stinson S.A."/>
            <person name="diCenzo G.C."/>
        </authorList>
    </citation>
    <scope>NUCLEOTIDE SEQUENCE</scope>
    <source>
        <strain evidence="1">QUZm001</strain>
    </source>
</reference>
<evidence type="ECO:0000313" key="1">
    <source>
        <dbReference type="EMBL" id="KAJ3623592.1"/>
    </source>
</evidence>
<protein>
    <submittedName>
        <fullName evidence="1">Uncharacterized protein</fullName>
    </submittedName>
</protein>